<dbReference type="PANTHER" id="PTHR30435:SF12">
    <property type="entry name" value="FLAGELLAR BASAL BODY ROD PROTEIN FLGB"/>
    <property type="match status" value="1"/>
</dbReference>
<keyword evidence="8" id="KW-0969">Cilium</keyword>
<accession>A0A4D6Y5G8</accession>
<dbReference type="OrthoDB" id="9788334at2"/>
<evidence type="ECO:0000256" key="4">
    <source>
        <dbReference type="ARBA" id="ARBA00023143"/>
    </source>
</evidence>
<dbReference type="PIRSF" id="PIRSF002889">
    <property type="entry name" value="Rod_FlgB"/>
    <property type="match status" value="1"/>
</dbReference>
<name>A0A4D6Y5G8_9GAMM</name>
<evidence type="ECO:0000256" key="1">
    <source>
        <dbReference type="ARBA" id="ARBA00004117"/>
    </source>
</evidence>
<evidence type="ECO:0000313" key="9">
    <source>
        <dbReference type="Proteomes" id="UP000298773"/>
    </source>
</evidence>
<sequence>MFNTISHMFDFHQTSLNLCAKRQEILAANIANADTPGYKSIDFNFSSELSKITKKNTINKTSVALKTTSLNHLHGKNNSSLFIETVPIMTNKIKIDGNTVDMNRERIEFLKNSLKYESSLAFLKNEIKNIMSVLKG</sequence>
<evidence type="ECO:0000256" key="5">
    <source>
        <dbReference type="ARBA" id="ARBA00024934"/>
    </source>
</evidence>
<comment type="subcellular location">
    <subcellularLocation>
        <location evidence="1 6">Bacterial flagellum basal body</location>
    </subcellularLocation>
</comment>
<evidence type="ECO:0000259" key="7">
    <source>
        <dbReference type="Pfam" id="PF00460"/>
    </source>
</evidence>
<feature type="domain" description="Flagellar basal body rod protein N-terminal" evidence="7">
    <location>
        <begin position="10"/>
        <end position="39"/>
    </location>
</feature>
<evidence type="ECO:0000256" key="6">
    <source>
        <dbReference type="PIRNR" id="PIRNR002889"/>
    </source>
</evidence>
<keyword evidence="8" id="KW-0966">Cell projection</keyword>
<dbReference type="GO" id="GO:0071973">
    <property type="term" value="P:bacterial-type flagellum-dependent cell motility"/>
    <property type="evidence" value="ECO:0007669"/>
    <property type="project" value="InterPro"/>
</dbReference>
<organism evidence="8 9">
    <name type="scientific">Buchnera aphidicola</name>
    <name type="common">Hyadaphis tataricae</name>
    <dbReference type="NCBI Taxonomy" id="1241859"/>
    <lineage>
        <taxon>Bacteria</taxon>
        <taxon>Pseudomonadati</taxon>
        <taxon>Pseudomonadota</taxon>
        <taxon>Gammaproteobacteria</taxon>
        <taxon>Enterobacterales</taxon>
        <taxon>Erwiniaceae</taxon>
        <taxon>Buchnera</taxon>
    </lineage>
</organism>
<reference evidence="8 9" key="1">
    <citation type="submission" date="2018-12" db="EMBL/GenBank/DDBJ databases">
        <authorList>
            <person name="Chong R.A."/>
        </authorList>
    </citation>
    <scope>NUCLEOTIDE SEQUENCE [LARGE SCALE GENOMIC DNA]</scope>
    <source>
        <strain evidence="8 9">Hta</strain>
    </source>
</reference>
<proteinExistence type="inferred from homology"/>
<dbReference type="Pfam" id="PF00460">
    <property type="entry name" value="Flg_bb_rod"/>
    <property type="match status" value="1"/>
</dbReference>
<dbReference type="RefSeq" id="WP_158356604.1">
    <property type="nucleotide sequence ID" value="NZ_CP034873.1"/>
</dbReference>
<keyword evidence="4 6" id="KW-0975">Bacterial flagellum</keyword>
<dbReference type="InterPro" id="IPR006300">
    <property type="entry name" value="FlgB"/>
</dbReference>
<reference evidence="8 9" key="2">
    <citation type="submission" date="2019-05" db="EMBL/GenBank/DDBJ databases">
        <title>Genome evolution of the obligate endosymbiont Buchnera aphidicola.</title>
        <authorList>
            <person name="Moran N.A."/>
        </authorList>
    </citation>
    <scope>NUCLEOTIDE SEQUENCE [LARGE SCALE GENOMIC DNA]</scope>
    <source>
        <strain evidence="8 9">Hta</strain>
    </source>
</reference>
<evidence type="ECO:0000256" key="3">
    <source>
        <dbReference type="ARBA" id="ARBA00014376"/>
    </source>
</evidence>
<evidence type="ECO:0000256" key="2">
    <source>
        <dbReference type="ARBA" id="ARBA00009677"/>
    </source>
</evidence>
<dbReference type="GO" id="GO:0030694">
    <property type="term" value="C:bacterial-type flagellum basal body, rod"/>
    <property type="evidence" value="ECO:0007669"/>
    <property type="project" value="InterPro"/>
</dbReference>
<gene>
    <name evidence="8" type="primary">flgB</name>
    <name evidence="8" type="ORF">D9V69_01680</name>
</gene>
<keyword evidence="8" id="KW-0282">Flagellum</keyword>
<comment type="similarity">
    <text evidence="2 6">Belongs to the flagella basal body rod proteins family.</text>
</comment>
<dbReference type="PANTHER" id="PTHR30435">
    <property type="entry name" value="FLAGELLAR PROTEIN"/>
    <property type="match status" value="1"/>
</dbReference>
<evidence type="ECO:0000313" key="8">
    <source>
        <dbReference type="EMBL" id="QCI21634.1"/>
    </source>
</evidence>
<dbReference type="NCBIfam" id="TIGR01396">
    <property type="entry name" value="FlgB"/>
    <property type="match status" value="1"/>
</dbReference>
<protein>
    <recommendedName>
        <fullName evidence="3 6">Flagellar basal body rod protein FlgB</fullName>
    </recommendedName>
</protein>
<comment type="function">
    <text evidence="5 6">Structural component of flagellum, the bacterial motility apparatus. Part of the rod structure of flagellar basal body.</text>
</comment>
<dbReference type="Proteomes" id="UP000298773">
    <property type="component" value="Chromosome"/>
</dbReference>
<dbReference type="InterPro" id="IPR001444">
    <property type="entry name" value="Flag_bb_rod_N"/>
</dbReference>
<dbReference type="EMBL" id="CP034873">
    <property type="protein sequence ID" value="QCI21634.1"/>
    <property type="molecule type" value="Genomic_DNA"/>
</dbReference>
<comment type="subunit">
    <text evidence="6">The basal body constitutes a major portion of the flagellar organelle and consists of a number of rings mounted on a central rod.</text>
</comment>
<dbReference type="AlphaFoldDB" id="A0A4D6Y5G8"/>